<dbReference type="AlphaFoldDB" id="A0A3D5IXZ8"/>
<evidence type="ECO:0000256" key="5">
    <source>
        <dbReference type="ARBA" id="ARBA00022842"/>
    </source>
</evidence>
<dbReference type="PANTHER" id="PTHR20857:SF15">
    <property type="entry name" value="THIAMINE-PHOSPHATE SYNTHASE"/>
    <property type="match status" value="1"/>
</dbReference>
<evidence type="ECO:0000256" key="8">
    <source>
        <dbReference type="ARBA" id="ARBA00047851"/>
    </source>
</evidence>
<evidence type="ECO:0000259" key="13">
    <source>
        <dbReference type="Pfam" id="PF02581"/>
    </source>
</evidence>
<gene>
    <name evidence="10" type="primary">thiE</name>
    <name evidence="14" type="ORF">DGQ38_02560</name>
</gene>
<dbReference type="Proteomes" id="UP000264330">
    <property type="component" value="Unassembled WGS sequence"/>
</dbReference>
<dbReference type="CDD" id="cd00564">
    <property type="entry name" value="TMP_TenI"/>
    <property type="match status" value="1"/>
</dbReference>
<evidence type="ECO:0000256" key="6">
    <source>
        <dbReference type="ARBA" id="ARBA00022977"/>
    </source>
</evidence>
<organism evidence="14 15">
    <name type="scientific">Zunongwangia profunda</name>
    <dbReference type="NCBI Taxonomy" id="398743"/>
    <lineage>
        <taxon>Bacteria</taxon>
        <taxon>Pseudomonadati</taxon>
        <taxon>Bacteroidota</taxon>
        <taxon>Flavobacteriia</taxon>
        <taxon>Flavobacteriales</taxon>
        <taxon>Flavobacteriaceae</taxon>
        <taxon>Zunongwangia</taxon>
    </lineage>
</organism>
<dbReference type="InterPro" id="IPR022998">
    <property type="entry name" value="ThiamineP_synth_TenI"/>
</dbReference>
<feature type="binding site" evidence="10">
    <location>
        <position position="80"/>
    </location>
    <ligand>
        <name>Mg(2+)</name>
        <dbReference type="ChEBI" id="CHEBI:18420"/>
    </ligand>
</feature>
<comment type="similarity">
    <text evidence="10 11">Belongs to the thiamine-phosphate synthase family.</text>
</comment>
<keyword evidence="5 10" id="KW-0460">Magnesium</keyword>
<evidence type="ECO:0000256" key="11">
    <source>
        <dbReference type="RuleBase" id="RU003826"/>
    </source>
</evidence>
<comment type="catalytic activity">
    <reaction evidence="8 10 11">
        <text>2-(2-carboxy-4-methylthiazol-5-yl)ethyl phosphate + 4-amino-2-methyl-5-(diphosphooxymethyl)pyrimidine + 2 H(+) = thiamine phosphate + CO2 + diphosphate</text>
        <dbReference type="Rhea" id="RHEA:47848"/>
        <dbReference type="ChEBI" id="CHEBI:15378"/>
        <dbReference type="ChEBI" id="CHEBI:16526"/>
        <dbReference type="ChEBI" id="CHEBI:33019"/>
        <dbReference type="ChEBI" id="CHEBI:37575"/>
        <dbReference type="ChEBI" id="CHEBI:57841"/>
        <dbReference type="ChEBI" id="CHEBI:62890"/>
        <dbReference type="EC" id="2.5.1.3"/>
    </reaction>
</comment>
<protein>
    <recommendedName>
        <fullName evidence="10">Thiamine-phosphate synthase</fullName>
        <shortName evidence="10">TP synthase</shortName>
        <shortName evidence="10">TPS</shortName>
        <ecNumber evidence="10">2.5.1.3</ecNumber>
    </recommendedName>
    <alternativeName>
        <fullName evidence="10">Thiamine-phosphate pyrophosphorylase</fullName>
        <shortName evidence="10">TMP pyrophosphorylase</shortName>
        <shortName evidence="10">TMP-PPase</shortName>
    </alternativeName>
</protein>
<sequence>MSQFSTKHSVNLPKEISCLHYISQGKDREEHLANITRVLKAGANWIQLRIKEMPQKEILKTAILARELCAKYKAKLIVNDHVKVAKTCNADGVHLGQEDTDVLEARKILGKDKIIGGTANTLQHCLEHLENGVDYIGLGPLRFTSTKKELSPVLGFSGYQELIEKYSQQENTVPIIAIGGIKVNDIEELRKIGLSGVAISSLLTHSKDPKNEIQQILDRFAVRV</sequence>
<reference evidence="14 15" key="1">
    <citation type="journal article" date="2018" name="Nat. Biotechnol.">
        <title>A standardized bacterial taxonomy based on genome phylogeny substantially revises the tree of life.</title>
        <authorList>
            <person name="Parks D.H."/>
            <person name="Chuvochina M."/>
            <person name="Waite D.W."/>
            <person name="Rinke C."/>
            <person name="Skarshewski A."/>
            <person name="Chaumeil P.A."/>
            <person name="Hugenholtz P."/>
        </authorList>
    </citation>
    <scope>NUCLEOTIDE SEQUENCE [LARGE SCALE GENOMIC DNA]</scope>
    <source>
        <strain evidence="14">UBA9359</strain>
    </source>
</reference>
<feature type="binding site" evidence="10">
    <location>
        <position position="79"/>
    </location>
    <ligand>
        <name>4-amino-2-methyl-5-(diphosphooxymethyl)pyrimidine</name>
        <dbReference type="ChEBI" id="CHEBI:57841"/>
    </ligand>
</feature>
<dbReference type="Gene3D" id="3.20.20.70">
    <property type="entry name" value="Aldolase class I"/>
    <property type="match status" value="1"/>
</dbReference>
<dbReference type="HAMAP" id="MF_00097">
    <property type="entry name" value="TMP_synthase"/>
    <property type="match status" value="1"/>
</dbReference>
<dbReference type="GO" id="GO:0004789">
    <property type="term" value="F:thiamine-phosphate diphosphorylase activity"/>
    <property type="evidence" value="ECO:0007669"/>
    <property type="project" value="UniProtKB-UniRule"/>
</dbReference>
<feature type="binding site" evidence="10">
    <location>
        <begin position="47"/>
        <end position="51"/>
    </location>
    <ligand>
        <name>4-amino-2-methyl-5-(diphosphooxymethyl)pyrimidine</name>
        <dbReference type="ChEBI" id="CHEBI:57841"/>
    </ligand>
</feature>
<comment type="function">
    <text evidence="1 10">Condenses 4-methyl-5-(beta-hydroxyethyl)thiazole monophosphate (THZ-P) and 2-methyl-4-amino-5-hydroxymethyl pyrimidine pyrophosphate (HMP-PP) to form thiamine monophosphate (TMP).</text>
</comment>
<keyword evidence="3 10" id="KW-0808">Transferase</keyword>
<feature type="binding site" evidence="10">
    <location>
        <position position="118"/>
    </location>
    <ligand>
        <name>4-amino-2-methyl-5-(diphosphooxymethyl)pyrimidine</name>
        <dbReference type="ChEBI" id="CHEBI:57841"/>
    </ligand>
</feature>
<keyword evidence="6 10" id="KW-0784">Thiamine biosynthesis</keyword>
<feature type="binding site" evidence="10">
    <location>
        <position position="180"/>
    </location>
    <ligand>
        <name>2-[(2R,5Z)-2-carboxy-4-methylthiazol-5(2H)-ylidene]ethyl phosphate</name>
        <dbReference type="ChEBI" id="CHEBI:62899"/>
    </ligand>
</feature>
<evidence type="ECO:0000256" key="2">
    <source>
        <dbReference type="ARBA" id="ARBA00005165"/>
    </source>
</evidence>
<keyword evidence="4 10" id="KW-0479">Metal-binding</keyword>
<dbReference type="GO" id="GO:0009229">
    <property type="term" value="P:thiamine diphosphate biosynthetic process"/>
    <property type="evidence" value="ECO:0007669"/>
    <property type="project" value="UniProtKB-UniRule"/>
</dbReference>
<dbReference type="FunFam" id="3.20.20.70:FF:000096">
    <property type="entry name" value="Thiamine-phosphate synthase"/>
    <property type="match status" value="1"/>
</dbReference>
<dbReference type="NCBIfam" id="TIGR00693">
    <property type="entry name" value="thiE"/>
    <property type="match status" value="1"/>
</dbReference>
<feature type="binding site" evidence="10">
    <location>
        <begin position="144"/>
        <end position="146"/>
    </location>
    <ligand>
        <name>2-[(2R,5Z)-2-carboxy-4-methylthiazol-5(2H)-ylidene]ethyl phosphate</name>
        <dbReference type="ChEBI" id="CHEBI:62899"/>
    </ligand>
</feature>
<feature type="binding site" evidence="10">
    <location>
        <position position="99"/>
    </location>
    <ligand>
        <name>Mg(2+)</name>
        <dbReference type="ChEBI" id="CHEBI:18420"/>
    </ligand>
</feature>
<dbReference type="RefSeq" id="WP_049771399.1">
    <property type="nucleotide sequence ID" value="NZ_CAJXAW010000115.1"/>
</dbReference>
<comment type="pathway">
    <text evidence="2 10 12">Cofactor biosynthesis; thiamine diphosphate biosynthesis; thiamine phosphate from 4-amino-2-methyl-5-diphosphomethylpyrimidine and 4-methyl-5-(2-phosphoethyl)-thiazole: step 1/1.</text>
</comment>
<name>A0A3D5IXZ8_9FLAO</name>
<dbReference type="SUPFAM" id="SSF51391">
    <property type="entry name" value="Thiamin phosphate synthase"/>
    <property type="match status" value="1"/>
</dbReference>
<dbReference type="InterPro" id="IPR036206">
    <property type="entry name" value="ThiamineP_synth_sf"/>
</dbReference>
<accession>A0A3D5IXZ8</accession>
<dbReference type="Pfam" id="PF02581">
    <property type="entry name" value="TMP-TENI"/>
    <property type="match status" value="1"/>
</dbReference>
<dbReference type="GO" id="GO:0000287">
    <property type="term" value="F:magnesium ion binding"/>
    <property type="evidence" value="ECO:0007669"/>
    <property type="project" value="UniProtKB-UniRule"/>
</dbReference>
<evidence type="ECO:0000256" key="12">
    <source>
        <dbReference type="RuleBase" id="RU004253"/>
    </source>
</evidence>
<comment type="catalytic activity">
    <reaction evidence="7 10 11">
        <text>4-methyl-5-(2-phosphooxyethyl)-thiazole + 4-amino-2-methyl-5-(diphosphooxymethyl)pyrimidine + H(+) = thiamine phosphate + diphosphate</text>
        <dbReference type="Rhea" id="RHEA:22328"/>
        <dbReference type="ChEBI" id="CHEBI:15378"/>
        <dbReference type="ChEBI" id="CHEBI:33019"/>
        <dbReference type="ChEBI" id="CHEBI:37575"/>
        <dbReference type="ChEBI" id="CHEBI:57841"/>
        <dbReference type="ChEBI" id="CHEBI:58296"/>
        <dbReference type="EC" id="2.5.1.3"/>
    </reaction>
</comment>
<dbReference type="UniPathway" id="UPA00060">
    <property type="reaction ID" value="UER00141"/>
</dbReference>
<dbReference type="PANTHER" id="PTHR20857">
    <property type="entry name" value="THIAMINE-PHOSPHATE PYROPHOSPHORYLASE"/>
    <property type="match status" value="1"/>
</dbReference>
<dbReference type="InterPro" id="IPR013785">
    <property type="entry name" value="Aldolase_TIM"/>
</dbReference>
<proteinExistence type="inferred from homology"/>
<dbReference type="GO" id="GO:0009228">
    <property type="term" value="P:thiamine biosynthetic process"/>
    <property type="evidence" value="ECO:0007669"/>
    <property type="project" value="UniProtKB-KW"/>
</dbReference>
<evidence type="ECO:0000313" key="15">
    <source>
        <dbReference type="Proteomes" id="UP000264330"/>
    </source>
</evidence>
<dbReference type="EC" id="2.5.1.3" evidence="10"/>
<evidence type="ECO:0000256" key="9">
    <source>
        <dbReference type="ARBA" id="ARBA00047883"/>
    </source>
</evidence>
<dbReference type="NCBIfam" id="NF000736">
    <property type="entry name" value="PRK00043.2-3"/>
    <property type="match status" value="1"/>
</dbReference>
<dbReference type="EMBL" id="DPMF01000055">
    <property type="protein sequence ID" value="HCV79910.1"/>
    <property type="molecule type" value="Genomic_DNA"/>
</dbReference>
<feature type="domain" description="Thiamine phosphate synthase/TenI" evidence="13">
    <location>
        <begin position="23"/>
        <end position="201"/>
    </location>
</feature>
<dbReference type="InterPro" id="IPR034291">
    <property type="entry name" value="TMP_synthase"/>
</dbReference>
<comment type="catalytic activity">
    <reaction evidence="9 10 11">
        <text>2-[(2R,5Z)-2-carboxy-4-methylthiazol-5(2H)-ylidene]ethyl phosphate + 4-amino-2-methyl-5-(diphosphooxymethyl)pyrimidine + 2 H(+) = thiamine phosphate + CO2 + diphosphate</text>
        <dbReference type="Rhea" id="RHEA:47844"/>
        <dbReference type="ChEBI" id="CHEBI:15378"/>
        <dbReference type="ChEBI" id="CHEBI:16526"/>
        <dbReference type="ChEBI" id="CHEBI:33019"/>
        <dbReference type="ChEBI" id="CHEBI:37575"/>
        <dbReference type="ChEBI" id="CHEBI:57841"/>
        <dbReference type="ChEBI" id="CHEBI:62899"/>
        <dbReference type="EC" id="2.5.1.3"/>
    </reaction>
</comment>
<comment type="caution">
    <text evidence="14">The sequence shown here is derived from an EMBL/GenBank/DDBJ whole genome shotgun (WGS) entry which is preliminary data.</text>
</comment>
<feature type="binding site" evidence="10">
    <location>
        <position position="147"/>
    </location>
    <ligand>
        <name>4-amino-2-methyl-5-(diphosphooxymethyl)pyrimidine</name>
        <dbReference type="ChEBI" id="CHEBI:57841"/>
    </ligand>
</feature>
<evidence type="ECO:0000256" key="4">
    <source>
        <dbReference type="ARBA" id="ARBA00022723"/>
    </source>
</evidence>
<evidence type="ECO:0000313" key="14">
    <source>
        <dbReference type="EMBL" id="HCV79910.1"/>
    </source>
</evidence>
<evidence type="ECO:0000256" key="7">
    <source>
        <dbReference type="ARBA" id="ARBA00047334"/>
    </source>
</evidence>
<comment type="caution">
    <text evidence="10">Lacks conserved residue(s) required for the propagation of feature annotation.</text>
</comment>
<dbReference type="GO" id="GO:0005737">
    <property type="term" value="C:cytoplasm"/>
    <property type="evidence" value="ECO:0007669"/>
    <property type="project" value="TreeGrafter"/>
</dbReference>
<evidence type="ECO:0000256" key="10">
    <source>
        <dbReference type="HAMAP-Rule" id="MF_00097"/>
    </source>
</evidence>
<evidence type="ECO:0000256" key="1">
    <source>
        <dbReference type="ARBA" id="ARBA00003814"/>
    </source>
</evidence>
<comment type="cofactor">
    <cofactor evidence="10">
        <name>Mg(2+)</name>
        <dbReference type="ChEBI" id="CHEBI:18420"/>
    </cofactor>
    <text evidence="10">Binds 1 Mg(2+) ion per subunit.</text>
</comment>
<evidence type="ECO:0000256" key="3">
    <source>
        <dbReference type="ARBA" id="ARBA00022679"/>
    </source>
</evidence>